<protein>
    <recommendedName>
        <fullName evidence="3">Sulfotransferase family protein</fullName>
    </recommendedName>
</protein>
<gene>
    <name evidence="1" type="ORF">FHR97_000595</name>
</gene>
<keyword evidence="2" id="KW-1185">Reference proteome</keyword>
<organism evidence="1 2">
    <name type="scientific">Halomonas stenophila</name>
    <dbReference type="NCBI Taxonomy" id="795312"/>
    <lineage>
        <taxon>Bacteria</taxon>
        <taxon>Pseudomonadati</taxon>
        <taxon>Pseudomonadota</taxon>
        <taxon>Gammaproteobacteria</taxon>
        <taxon>Oceanospirillales</taxon>
        <taxon>Halomonadaceae</taxon>
        <taxon>Halomonas</taxon>
    </lineage>
</organism>
<dbReference type="EMBL" id="JACHXR010000001">
    <property type="protein sequence ID" value="MBB3229780.1"/>
    <property type="molecule type" value="Genomic_DNA"/>
</dbReference>
<dbReference type="GO" id="GO:0008146">
    <property type="term" value="F:sulfotransferase activity"/>
    <property type="evidence" value="ECO:0007669"/>
    <property type="project" value="InterPro"/>
</dbReference>
<name>A0A7W5HID8_9GAMM</name>
<dbReference type="Proteomes" id="UP000518892">
    <property type="component" value="Unassembled WGS sequence"/>
</dbReference>
<dbReference type="InterPro" id="IPR005331">
    <property type="entry name" value="Sulfotransferase"/>
</dbReference>
<proteinExistence type="predicted"/>
<dbReference type="Pfam" id="PF03567">
    <property type="entry name" value="Sulfotransfer_2"/>
    <property type="match status" value="1"/>
</dbReference>
<sequence>MNSRQLHFKITVNGRNVSYLYIRKNACSSWKKFFAGVSPYREHAKEYQNLLGFMGKYHKIKTVAGLKTIQESIIVVREPAERLFSGFVNQYLMRLDRRSLLHESVEQHTGKRAEDVTFHDFLYAYVTDIGDEKVDAHFWSQRSHMADVRYHHVWPISQIHGNAKKVFGEQIADRYFLKKSNSTHQIERQEISTPYSSSRDMFDIYEKTKELPKFECLVDPSASRHIKDLYSDDYALYERAIRG</sequence>
<dbReference type="AlphaFoldDB" id="A0A7W5HID8"/>
<accession>A0A7W5HID8</accession>
<dbReference type="GO" id="GO:0016020">
    <property type="term" value="C:membrane"/>
    <property type="evidence" value="ECO:0007669"/>
    <property type="project" value="InterPro"/>
</dbReference>
<evidence type="ECO:0000313" key="2">
    <source>
        <dbReference type="Proteomes" id="UP000518892"/>
    </source>
</evidence>
<reference evidence="1 2" key="1">
    <citation type="submission" date="2020-08" db="EMBL/GenBank/DDBJ databases">
        <title>Genomic Encyclopedia of Type Strains, Phase III (KMG-III): the genomes of soil and plant-associated and newly described type strains.</title>
        <authorList>
            <person name="Whitman W."/>
        </authorList>
    </citation>
    <scope>NUCLEOTIDE SEQUENCE [LARGE SCALE GENOMIC DNA]</scope>
    <source>
        <strain evidence="1 2">CECT 7744</strain>
    </source>
</reference>
<comment type="caution">
    <text evidence="1">The sequence shown here is derived from an EMBL/GenBank/DDBJ whole genome shotgun (WGS) entry which is preliminary data.</text>
</comment>
<evidence type="ECO:0000313" key="1">
    <source>
        <dbReference type="EMBL" id="MBB3229780.1"/>
    </source>
</evidence>
<evidence type="ECO:0008006" key="3">
    <source>
        <dbReference type="Google" id="ProtNLM"/>
    </source>
</evidence>
<dbReference type="RefSeq" id="WP_183382260.1">
    <property type="nucleotide sequence ID" value="NZ_JACHXR010000001.1"/>
</dbReference>